<feature type="domain" description="ABC transporter" evidence="3">
    <location>
        <begin position="4"/>
        <end position="213"/>
    </location>
</feature>
<dbReference type="InterPro" id="IPR003593">
    <property type="entry name" value="AAA+_ATPase"/>
</dbReference>
<reference evidence="4 5" key="2">
    <citation type="journal article" date="2012" name="Int. J. Syst. Evol. Microbiol.">
        <title>Magnetococcus marinus gen. nov., sp. nov., a marine, magnetotactic bacterium that represents a novel lineage (Magnetococcaceae fam. nov.; Magnetococcales ord. nov.) at the base of the Alphaproteobacteria.</title>
        <authorList>
            <person name="Bazylinski D.A."/>
            <person name="Williams T.J."/>
            <person name="Lefevre C.T."/>
            <person name="Berg R.J."/>
            <person name="Zhang C.L."/>
            <person name="Bowser S.S."/>
            <person name="Dean A.J."/>
            <person name="Beveridge T.J."/>
        </authorList>
    </citation>
    <scope>NUCLEOTIDE SEQUENCE [LARGE SCALE GENOMIC DNA]</scope>
    <source>
        <strain evidence="5">ATCC BAA-1437 / JCM 17883 / MC-1</strain>
    </source>
</reference>
<reference evidence="5" key="1">
    <citation type="journal article" date="2009" name="Appl. Environ. Microbiol.">
        <title>Complete genome sequence of the chemolithoautotrophic marine magnetotactic coccus strain MC-1.</title>
        <authorList>
            <person name="Schubbe S."/>
            <person name="Williams T.J."/>
            <person name="Xie G."/>
            <person name="Kiss H.E."/>
            <person name="Brettin T.S."/>
            <person name="Martinez D."/>
            <person name="Ross C.A."/>
            <person name="Schuler D."/>
            <person name="Cox B.L."/>
            <person name="Nealson K.H."/>
            <person name="Bazylinski D.A."/>
        </authorList>
    </citation>
    <scope>NUCLEOTIDE SEQUENCE [LARGE SCALE GENOMIC DNA]</scope>
    <source>
        <strain evidence="5">ATCC BAA-1437 / JCM 17883 / MC-1</strain>
    </source>
</reference>
<accession>A0L9G1</accession>
<proteinExistence type="predicted"/>
<dbReference type="KEGG" id="mgm:Mmc1_2103"/>
<dbReference type="PANTHER" id="PTHR43119:SF1">
    <property type="entry name" value="ABC TRANSPORTER DOMAIN-CONTAINING PROTEIN"/>
    <property type="match status" value="1"/>
</dbReference>
<dbReference type="Proteomes" id="UP000002586">
    <property type="component" value="Chromosome"/>
</dbReference>
<evidence type="ECO:0000313" key="4">
    <source>
        <dbReference type="EMBL" id="ABK44604.1"/>
    </source>
</evidence>
<dbReference type="Gene3D" id="3.40.50.300">
    <property type="entry name" value="P-loop containing nucleotide triphosphate hydrolases"/>
    <property type="match status" value="1"/>
</dbReference>
<dbReference type="OrthoDB" id="9802264at2"/>
<dbReference type="eggNOG" id="COG4619">
    <property type="taxonomic scope" value="Bacteria"/>
</dbReference>
<dbReference type="InterPro" id="IPR027417">
    <property type="entry name" value="P-loop_NTPase"/>
</dbReference>
<evidence type="ECO:0000256" key="2">
    <source>
        <dbReference type="ARBA" id="ARBA00022840"/>
    </source>
</evidence>
<dbReference type="PANTHER" id="PTHR43119">
    <property type="entry name" value="ABC TRANSPORT PROTEIN ATP-BINDING COMPONENT-RELATED"/>
    <property type="match status" value="1"/>
</dbReference>
<dbReference type="HOGENOM" id="CLU_000604_1_22_5"/>
<dbReference type="SMART" id="SM00382">
    <property type="entry name" value="AAA"/>
    <property type="match status" value="1"/>
</dbReference>
<evidence type="ECO:0000259" key="3">
    <source>
        <dbReference type="PROSITE" id="PS50893"/>
    </source>
</evidence>
<dbReference type="SUPFAM" id="SSF52540">
    <property type="entry name" value="P-loop containing nucleoside triphosphate hydrolases"/>
    <property type="match status" value="1"/>
</dbReference>
<dbReference type="GO" id="GO:0005524">
    <property type="term" value="F:ATP binding"/>
    <property type="evidence" value="ECO:0007669"/>
    <property type="project" value="UniProtKB-KW"/>
</dbReference>
<gene>
    <name evidence="4" type="ordered locus">Mmc1_2103</name>
</gene>
<name>A0L9G1_MAGMM</name>
<protein>
    <submittedName>
        <fullName evidence="4">ABC transporter related protein</fullName>
    </submittedName>
</protein>
<keyword evidence="2" id="KW-0067">ATP-binding</keyword>
<sequence length="213" mass="23792" precursor="true">MNHTQTLEIDPQAGLSLSGFILPDGHALALRLAPGTCCAIMGPSGSGKSLLLRAICDLDPHTAQVQWQGAWQQQTPAPQWRSRVAYLPAESAWWHDRVGEHFTDSDAAIPLLQALHLEPACLSWSMHRTSSGERQRMAIARLLARQPQLLLLDEPTANLDATRTQLVEQLFNRYRTHHQTTLLWITHDLAQAKRVATQIIELTPGHGFREVQP</sequence>
<dbReference type="STRING" id="156889.Mmc1_2103"/>
<dbReference type="CDD" id="cd00267">
    <property type="entry name" value="ABC_ATPase"/>
    <property type="match status" value="1"/>
</dbReference>
<keyword evidence="5" id="KW-1185">Reference proteome</keyword>
<dbReference type="AlphaFoldDB" id="A0L9G1"/>
<evidence type="ECO:0000256" key="1">
    <source>
        <dbReference type="ARBA" id="ARBA00022741"/>
    </source>
</evidence>
<dbReference type="PROSITE" id="PS50893">
    <property type="entry name" value="ABC_TRANSPORTER_2"/>
    <property type="match status" value="1"/>
</dbReference>
<dbReference type="InterPro" id="IPR003439">
    <property type="entry name" value="ABC_transporter-like_ATP-bd"/>
</dbReference>
<evidence type="ECO:0000313" key="5">
    <source>
        <dbReference type="Proteomes" id="UP000002586"/>
    </source>
</evidence>
<dbReference type="Pfam" id="PF00005">
    <property type="entry name" value="ABC_tran"/>
    <property type="match status" value="1"/>
</dbReference>
<keyword evidence="1" id="KW-0547">Nucleotide-binding</keyword>
<dbReference type="EMBL" id="CP000471">
    <property type="protein sequence ID" value="ABK44604.1"/>
    <property type="molecule type" value="Genomic_DNA"/>
</dbReference>
<dbReference type="RefSeq" id="WP_011713732.1">
    <property type="nucleotide sequence ID" value="NC_008576.1"/>
</dbReference>
<dbReference type="GO" id="GO:0016887">
    <property type="term" value="F:ATP hydrolysis activity"/>
    <property type="evidence" value="ECO:0007669"/>
    <property type="project" value="InterPro"/>
</dbReference>
<organism evidence="4 5">
    <name type="scientific">Magnetococcus marinus (strain ATCC BAA-1437 / JCM 17883 / MC-1)</name>
    <dbReference type="NCBI Taxonomy" id="156889"/>
    <lineage>
        <taxon>Bacteria</taxon>
        <taxon>Pseudomonadati</taxon>
        <taxon>Pseudomonadota</taxon>
        <taxon>Magnetococcia</taxon>
        <taxon>Magnetococcales</taxon>
        <taxon>Magnetococcaceae</taxon>
        <taxon>Magnetococcus</taxon>
    </lineage>
</organism>